<protein>
    <submittedName>
        <fullName evidence="7">IS66 family transposase</fullName>
    </submittedName>
</protein>
<dbReference type="KEGG" id="aaco:K1I37_00315"/>
<gene>
    <name evidence="7" type="ORF">K1I37_00315</name>
    <name evidence="8" type="ORF">K1I37_02345</name>
    <name evidence="9" type="ORF">K1I37_16595</name>
    <name evidence="10" type="ORF">K1I37_20450</name>
</gene>
<reference evidence="11" key="2">
    <citation type="journal article" date="2022" name="G3 (Bethesda)">
        <title>Unveiling the complete genome sequence of Alicyclobacillus acidoterrestris DSM 3922T, a taint-producing strain.</title>
        <authorList>
            <person name="Leonardo I.C."/>
            <person name="Barreto Crespo M.T."/>
            <person name="Gaspar F.B."/>
        </authorList>
    </citation>
    <scope>NUCLEOTIDE SEQUENCE [LARGE SCALE GENOMIC DNA]</scope>
    <source>
        <strain evidence="11">DSM 3922</strain>
    </source>
</reference>
<keyword evidence="11" id="KW-1185">Reference proteome</keyword>
<dbReference type="InterPro" id="IPR024474">
    <property type="entry name" value="Znf_dom_IS66"/>
</dbReference>
<evidence type="ECO:0000259" key="5">
    <source>
        <dbReference type="Pfam" id="PF13007"/>
    </source>
</evidence>
<dbReference type="Pfam" id="PF13007">
    <property type="entry name" value="LZ_Tnp_IS66"/>
    <property type="match status" value="1"/>
</dbReference>
<dbReference type="EMBL" id="CP080467">
    <property type="protein sequence ID" value="UNO50925.1"/>
    <property type="molecule type" value="Genomic_DNA"/>
</dbReference>
<proteinExistence type="predicted"/>
<feature type="domain" description="Transposase IS66 central" evidence="3">
    <location>
        <begin position="183"/>
        <end position="468"/>
    </location>
</feature>
<feature type="domain" description="Transposase TnpC homeodomain" evidence="5">
    <location>
        <begin position="38"/>
        <end position="110"/>
    </location>
</feature>
<dbReference type="InterPro" id="IPR039552">
    <property type="entry name" value="IS66_C"/>
</dbReference>
<sequence length="530" mass="60708">MGMENTSVETIEQIEVLQRRCVSLEQENAELKQQVNLLLEQRRLDRQKRFGMSSEQSDADQMRLFNEAEVASDEEPEAEEPSVENATQKQRKKQPGQRAAMLAHLPVERIEYRLSEEERVCPCCGGLMHEMSAEIRRELKHIPAQTVVVERVQYVYGCRPCEKVEIHPPVVKASTPRPAFPGSLASPSMVAYIMNKKFVEGMPLYRQEQQFTRQGLAISRQTMANWVVAGATRWLSPIFERLHEELLTQRYLHADETTLQVLHEPGRAADSKSYMWLYRSGRDGPPIVLYDYQETRSKEHPKKFLQGFKGYLHVDGYPGYHDLENATLVGCWSHARRGFNDALQTLPAAEQKKPSTARSGLQYCNELFKIERGLKNATAEERRAGREKQSRPVLDAFSAWLHEQSALVLPKSALGKAITYCINQWSKLVVFLEDGNLELDNNRSERSIKPFVIGRKAWLFSNTPRGAKASAITYSLVETAKENRLNPFAYLRYLFEQLPNIDINDNDSLDQFLPWSPRLPEEVRAPKGKS</sequence>
<dbReference type="InterPro" id="IPR052344">
    <property type="entry name" value="Transposase-related"/>
</dbReference>
<dbReference type="Proteomes" id="UP000829401">
    <property type="component" value="Chromosome"/>
</dbReference>
<evidence type="ECO:0000313" key="7">
    <source>
        <dbReference type="EMBL" id="UNO50704.1"/>
    </source>
</evidence>
<dbReference type="Pfam" id="PF03050">
    <property type="entry name" value="DDE_Tnp_IS66"/>
    <property type="match status" value="1"/>
</dbReference>
<feature type="domain" description="Transposase IS66 zinc-finger binding" evidence="4">
    <location>
        <begin position="118"/>
        <end position="162"/>
    </location>
</feature>
<evidence type="ECO:0000313" key="10">
    <source>
        <dbReference type="EMBL" id="UNO50971.1"/>
    </source>
</evidence>
<dbReference type="Pfam" id="PF13005">
    <property type="entry name" value="zf-IS66"/>
    <property type="match status" value="1"/>
</dbReference>
<evidence type="ECO:0000313" key="11">
    <source>
        <dbReference type="Proteomes" id="UP000829401"/>
    </source>
</evidence>
<dbReference type="PANTHER" id="PTHR33678">
    <property type="entry name" value="BLL1576 PROTEIN"/>
    <property type="match status" value="1"/>
</dbReference>
<reference evidence="7" key="1">
    <citation type="submission" date="2021-07" db="EMBL/GenBank/DDBJ databases">
        <title>The complete genome sequence of Alicyclobacillus acidoterrestris DSM 3922, a guaiacol producing strain.</title>
        <authorList>
            <person name="Leonardo I.C."/>
            <person name="Barreto Crespo M.T."/>
            <person name="Gaspar F.B."/>
        </authorList>
    </citation>
    <scope>NUCLEOTIDE SEQUENCE</scope>
    <source>
        <strain evidence="7">DSM 3922</strain>
    </source>
</reference>
<feature type="compositionally biased region" description="Acidic residues" evidence="2">
    <location>
        <begin position="70"/>
        <end position="82"/>
    </location>
</feature>
<evidence type="ECO:0000313" key="9">
    <source>
        <dbReference type="EMBL" id="UNO50925.1"/>
    </source>
</evidence>
<evidence type="ECO:0000259" key="4">
    <source>
        <dbReference type="Pfam" id="PF13005"/>
    </source>
</evidence>
<dbReference type="AlphaFoldDB" id="A0A9E6ZX09"/>
<evidence type="ECO:0000259" key="3">
    <source>
        <dbReference type="Pfam" id="PF03050"/>
    </source>
</evidence>
<evidence type="ECO:0000259" key="6">
    <source>
        <dbReference type="Pfam" id="PF13817"/>
    </source>
</evidence>
<dbReference type="KEGG" id="aaco:K1I37_16595"/>
<dbReference type="KEGG" id="aaco:K1I37_20450"/>
<feature type="coiled-coil region" evidence="1">
    <location>
        <begin position="7"/>
        <end position="41"/>
    </location>
</feature>
<organism evidence="7 11">
    <name type="scientific">Alicyclobacillus acidoterrestris (strain ATCC 49025 / DSM 3922 / CIP 106132 / NCIMB 13137 / GD3B)</name>
    <dbReference type="NCBI Taxonomy" id="1356854"/>
    <lineage>
        <taxon>Bacteria</taxon>
        <taxon>Bacillati</taxon>
        <taxon>Bacillota</taxon>
        <taxon>Bacilli</taxon>
        <taxon>Bacillales</taxon>
        <taxon>Alicyclobacillaceae</taxon>
        <taxon>Alicyclobacillus</taxon>
    </lineage>
</organism>
<dbReference type="InterPro" id="IPR024463">
    <property type="entry name" value="Transposase_TnpC_homeodom"/>
</dbReference>
<dbReference type="Pfam" id="PF13817">
    <property type="entry name" value="DDE_Tnp_IS66_C"/>
    <property type="match status" value="1"/>
</dbReference>
<keyword evidence="1" id="KW-0175">Coiled coil</keyword>
<evidence type="ECO:0000256" key="1">
    <source>
        <dbReference type="SAM" id="Coils"/>
    </source>
</evidence>
<evidence type="ECO:0000256" key="2">
    <source>
        <dbReference type="SAM" id="MobiDB-lite"/>
    </source>
</evidence>
<evidence type="ECO:0000313" key="8">
    <source>
        <dbReference type="EMBL" id="UNO50730.1"/>
    </source>
</evidence>
<dbReference type="EMBL" id="CP080467">
    <property type="protein sequence ID" value="UNO50704.1"/>
    <property type="molecule type" value="Genomic_DNA"/>
</dbReference>
<dbReference type="KEGG" id="aaco:K1I37_02345"/>
<name>A0A9E6ZX09_ALIAG</name>
<dbReference type="NCBIfam" id="NF033517">
    <property type="entry name" value="transpos_IS66"/>
    <property type="match status" value="1"/>
</dbReference>
<dbReference type="EMBL" id="CP080467">
    <property type="protein sequence ID" value="UNO50730.1"/>
    <property type="molecule type" value="Genomic_DNA"/>
</dbReference>
<accession>A0A9E6ZX09</accession>
<dbReference type="EMBL" id="CP080467">
    <property type="protein sequence ID" value="UNO50971.1"/>
    <property type="molecule type" value="Genomic_DNA"/>
</dbReference>
<dbReference type="InterPro" id="IPR004291">
    <property type="entry name" value="Transposase_IS66_central"/>
</dbReference>
<feature type="domain" description="Transposase IS66 C-terminal" evidence="6">
    <location>
        <begin position="475"/>
        <end position="515"/>
    </location>
</feature>
<feature type="region of interest" description="Disordered" evidence="2">
    <location>
        <begin position="69"/>
        <end position="99"/>
    </location>
</feature>
<dbReference type="PANTHER" id="PTHR33678:SF1">
    <property type="entry name" value="BLL1576 PROTEIN"/>
    <property type="match status" value="1"/>
</dbReference>